<dbReference type="GO" id="GO:0009060">
    <property type="term" value="P:aerobic respiration"/>
    <property type="evidence" value="ECO:0007669"/>
    <property type="project" value="TreeGrafter"/>
</dbReference>
<keyword evidence="5" id="KW-0830">Ubiquinone</keyword>
<feature type="transmembrane region" description="Helical" evidence="5">
    <location>
        <begin position="18"/>
        <end position="42"/>
    </location>
</feature>
<feature type="transmembrane region" description="Helical" evidence="5">
    <location>
        <begin position="164"/>
        <end position="186"/>
    </location>
</feature>
<keyword evidence="5 6" id="KW-0520">NAD</keyword>
<evidence type="ECO:0000256" key="5">
    <source>
        <dbReference type="HAMAP-Rule" id="MF_01350"/>
    </source>
</evidence>
<dbReference type="GO" id="GO:0016655">
    <property type="term" value="F:oxidoreductase activity, acting on NAD(P)H, quinone or similar compound as acceptor"/>
    <property type="evidence" value="ECO:0007669"/>
    <property type="project" value="UniProtKB-UniRule"/>
</dbReference>
<dbReference type="GO" id="GO:0003954">
    <property type="term" value="F:NADH dehydrogenase activity"/>
    <property type="evidence" value="ECO:0007669"/>
    <property type="project" value="TreeGrafter"/>
</dbReference>
<evidence type="ECO:0000256" key="2">
    <source>
        <dbReference type="ARBA" id="ARBA00022692"/>
    </source>
</evidence>
<proteinExistence type="inferred from homology"/>
<evidence type="ECO:0000313" key="7">
    <source>
        <dbReference type="EMBL" id="OGG97267.1"/>
    </source>
</evidence>
<dbReference type="InterPro" id="IPR001694">
    <property type="entry name" value="NADH_UbQ_OxRdtase_su1/FPO"/>
</dbReference>
<feature type="transmembrane region" description="Helical" evidence="5">
    <location>
        <begin position="283"/>
        <end position="304"/>
    </location>
</feature>
<protein>
    <recommendedName>
        <fullName evidence="5">NADH-quinone oxidoreductase subunit H</fullName>
        <ecNumber evidence="5">7.1.1.-</ecNumber>
    </recommendedName>
    <alternativeName>
        <fullName evidence="5">NADH dehydrogenase I subunit H</fullName>
    </alternativeName>
    <alternativeName>
        <fullName evidence="5">NDH-1 subunit H</fullName>
    </alternativeName>
</protein>
<feature type="transmembrane region" description="Helical" evidence="5">
    <location>
        <begin position="198"/>
        <end position="219"/>
    </location>
</feature>
<dbReference type="EC" id="7.1.1.-" evidence="5"/>
<organism evidence="7 8">
    <name type="scientific">Candidatus Lambdaproteobacteria bacterium RIFOXYD2_FULL_50_16</name>
    <dbReference type="NCBI Taxonomy" id="1817772"/>
    <lineage>
        <taxon>Bacteria</taxon>
        <taxon>Pseudomonadati</taxon>
        <taxon>Pseudomonadota</taxon>
        <taxon>Candidatus Lambdaproteobacteria</taxon>
    </lineage>
</organism>
<comment type="similarity">
    <text evidence="5 6">Belongs to the complex I subunit 1 family.</text>
</comment>
<dbReference type="NCBIfam" id="NF004741">
    <property type="entry name" value="PRK06076.1-2"/>
    <property type="match status" value="1"/>
</dbReference>
<evidence type="ECO:0000256" key="3">
    <source>
        <dbReference type="ARBA" id="ARBA00022989"/>
    </source>
</evidence>
<keyword evidence="3 5" id="KW-1133">Transmembrane helix</keyword>
<comment type="catalytic activity">
    <reaction evidence="5">
        <text>a quinone + NADH + 5 H(+)(in) = a quinol + NAD(+) + 4 H(+)(out)</text>
        <dbReference type="Rhea" id="RHEA:57888"/>
        <dbReference type="ChEBI" id="CHEBI:15378"/>
        <dbReference type="ChEBI" id="CHEBI:24646"/>
        <dbReference type="ChEBI" id="CHEBI:57540"/>
        <dbReference type="ChEBI" id="CHEBI:57945"/>
        <dbReference type="ChEBI" id="CHEBI:132124"/>
    </reaction>
</comment>
<feature type="transmembrane region" description="Helical" evidence="5">
    <location>
        <begin position="88"/>
        <end position="111"/>
    </location>
</feature>
<dbReference type="PANTHER" id="PTHR11432:SF3">
    <property type="entry name" value="NADH-UBIQUINONE OXIDOREDUCTASE CHAIN 1"/>
    <property type="match status" value="1"/>
</dbReference>
<evidence type="ECO:0000256" key="1">
    <source>
        <dbReference type="ARBA" id="ARBA00004141"/>
    </source>
</evidence>
<reference evidence="7 8" key="1">
    <citation type="journal article" date="2016" name="Nat. Commun.">
        <title>Thousands of microbial genomes shed light on interconnected biogeochemical processes in an aquifer system.</title>
        <authorList>
            <person name="Anantharaman K."/>
            <person name="Brown C.T."/>
            <person name="Hug L.A."/>
            <person name="Sharon I."/>
            <person name="Castelle C.J."/>
            <person name="Probst A.J."/>
            <person name="Thomas B.C."/>
            <person name="Singh A."/>
            <person name="Wilkins M.J."/>
            <person name="Karaoz U."/>
            <person name="Brodie E.L."/>
            <person name="Williams K.H."/>
            <person name="Hubbard S.S."/>
            <person name="Banfield J.F."/>
        </authorList>
    </citation>
    <scope>NUCLEOTIDE SEQUENCE [LARGE SCALE GENOMIC DNA]</scope>
</reference>
<dbReference type="STRING" id="1817772.A2527_10560"/>
<dbReference type="Pfam" id="PF00146">
    <property type="entry name" value="NADHdh"/>
    <property type="match status" value="1"/>
</dbReference>
<name>A0A1F6GGN6_9PROT</name>
<keyword evidence="5" id="KW-1278">Translocase</keyword>
<keyword evidence="4 5" id="KW-0472">Membrane</keyword>
<gene>
    <name evidence="5" type="primary">nuoH</name>
    <name evidence="7" type="ORF">A2527_10560</name>
</gene>
<keyword evidence="2 5" id="KW-0812">Transmembrane</keyword>
<dbReference type="Proteomes" id="UP000178449">
    <property type="component" value="Unassembled WGS sequence"/>
</dbReference>
<keyword evidence="5" id="KW-0874">Quinone</keyword>
<keyword evidence="5" id="KW-1003">Cell membrane</keyword>
<dbReference type="HAMAP" id="MF_01350">
    <property type="entry name" value="NDH1_NuoH"/>
    <property type="match status" value="1"/>
</dbReference>
<dbReference type="GO" id="GO:0005886">
    <property type="term" value="C:plasma membrane"/>
    <property type="evidence" value="ECO:0007669"/>
    <property type="project" value="UniProtKB-SubCell"/>
</dbReference>
<dbReference type="InterPro" id="IPR018086">
    <property type="entry name" value="NADH_UbQ_OxRdtase_su1_CS"/>
</dbReference>
<dbReference type="PANTHER" id="PTHR11432">
    <property type="entry name" value="NADH DEHYDROGENASE SUBUNIT 1"/>
    <property type="match status" value="1"/>
</dbReference>
<comment type="function">
    <text evidence="5">NDH-1 shuttles electrons from NADH, via FMN and iron-sulfur (Fe-S) centers, to quinones in the respiratory chain. The immediate electron acceptor for the enzyme in this species is believed to be ubiquinone. Couples the redox reaction to proton translocation (for every two electrons transferred, four hydrogen ions are translocated across the cytoplasmic membrane), and thus conserves the redox energy in a proton gradient. This subunit may bind ubiquinone.</text>
</comment>
<feature type="transmembrane region" description="Helical" evidence="5">
    <location>
        <begin position="324"/>
        <end position="342"/>
    </location>
</feature>
<comment type="caution">
    <text evidence="7">The sequence shown here is derived from an EMBL/GenBank/DDBJ whole genome shotgun (WGS) entry which is preliminary data.</text>
</comment>
<feature type="transmembrane region" description="Helical" evidence="5">
    <location>
        <begin position="248"/>
        <end position="271"/>
    </location>
</feature>
<accession>A0A1F6GGN6</accession>
<dbReference type="EMBL" id="MFNE01000001">
    <property type="protein sequence ID" value="OGG97267.1"/>
    <property type="molecule type" value="Genomic_DNA"/>
</dbReference>
<dbReference type="PROSITE" id="PS00668">
    <property type="entry name" value="COMPLEX1_ND1_2"/>
    <property type="match status" value="1"/>
</dbReference>
<sequence length="416" mass="44868">MIIELLTSVGIPELAAKFIFAGAVGFLAINFIAVYAGVVSVIERKVAAKMQSRVGPNRVGPGGWLQWLADGIKLMLKEDIHPHGADHFLFNMAPFLIVCGVAGAFAVLPWGPAHAIAADLNVGILYFISITSLVVVGILMAGWSSNNKWALIGGMRAAAQIVSYEIPVAMGLLPAIMIVGSLQVSALTESQGFMPWDWTAFDNPFALLGFLVFLTGSVAESNRAPFDLPEAESELVAGFFTEYSGFRFACFTLGEFAATWAIGAITTAVYLGGGQLPPSMAGMIPLSIGLFVLKTMSVVFLLMWFRWTLPRFRIDQMMDFSWKYLLPLSLVAFFGQAIYILISWDSPAMQTIVSHLLALAVLGVIFLFAGRVAYNIKIQLIPINTLSTEIGPLERAGKIAPPPAVVEEVETAEEGA</sequence>
<evidence type="ECO:0000313" key="8">
    <source>
        <dbReference type="Proteomes" id="UP000178449"/>
    </source>
</evidence>
<evidence type="ECO:0000256" key="4">
    <source>
        <dbReference type="ARBA" id="ARBA00023136"/>
    </source>
</evidence>
<comment type="subunit">
    <text evidence="5">NDH-1 is composed of 14 different subunits. Subunits NuoA, H, J, K, L, M, N constitute the membrane sector of the complex.</text>
</comment>
<comment type="subcellular location">
    <subcellularLocation>
        <location evidence="5 6">Cell membrane</location>
        <topology evidence="5 6">Multi-pass membrane protein</topology>
    </subcellularLocation>
    <subcellularLocation>
        <location evidence="1">Membrane</location>
        <topology evidence="1">Multi-pass membrane protein</topology>
    </subcellularLocation>
</comment>
<dbReference type="GO" id="GO:0048038">
    <property type="term" value="F:quinone binding"/>
    <property type="evidence" value="ECO:0007669"/>
    <property type="project" value="UniProtKB-KW"/>
</dbReference>
<feature type="transmembrane region" description="Helical" evidence="5">
    <location>
        <begin position="348"/>
        <end position="369"/>
    </location>
</feature>
<feature type="transmembrane region" description="Helical" evidence="5">
    <location>
        <begin position="123"/>
        <end position="143"/>
    </location>
</feature>
<evidence type="ECO:0000256" key="6">
    <source>
        <dbReference type="RuleBase" id="RU000471"/>
    </source>
</evidence>
<dbReference type="AlphaFoldDB" id="A0A1F6GGN6"/>